<keyword evidence="4" id="KW-1185">Reference proteome</keyword>
<evidence type="ECO:0000256" key="1">
    <source>
        <dbReference type="SAM" id="MobiDB-lite"/>
    </source>
</evidence>
<organism evidence="3 4">
    <name type="scientific">Archangium gephyra</name>
    <dbReference type="NCBI Taxonomy" id="48"/>
    <lineage>
        <taxon>Bacteria</taxon>
        <taxon>Pseudomonadati</taxon>
        <taxon>Myxococcota</taxon>
        <taxon>Myxococcia</taxon>
        <taxon>Myxococcales</taxon>
        <taxon>Cystobacterineae</taxon>
        <taxon>Archangiaceae</taxon>
        <taxon>Archangium</taxon>
    </lineage>
</organism>
<keyword evidence="2" id="KW-0472">Membrane</keyword>
<proteinExistence type="predicted"/>
<feature type="region of interest" description="Disordered" evidence="1">
    <location>
        <begin position="41"/>
        <end position="68"/>
    </location>
</feature>
<name>A0ABX9K382_9BACT</name>
<feature type="compositionally biased region" description="Polar residues" evidence="1">
    <location>
        <begin position="42"/>
        <end position="52"/>
    </location>
</feature>
<accession>A0ABX9K382</accession>
<dbReference type="PROSITE" id="PS51257">
    <property type="entry name" value="PROKAR_LIPOPROTEIN"/>
    <property type="match status" value="1"/>
</dbReference>
<keyword evidence="2" id="KW-0812">Transmembrane</keyword>
<feature type="transmembrane region" description="Helical" evidence="2">
    <location>
        <begin position="253"/>
        <end position="275"/>
    </location>
</feature>
<reference evidence="3 4" key="1">
    <citation type="submission" date="2018-08" db="EMBL/GenBank/DDBJ databases">
        <title>Genomic Encyclopedia of Archaeal and Bacterial Type Strains, Phase II (KMG-II): from individual species to whole genera.</title>
        <authorList>
            <person name="Goeker M."/>
        </authorList>
    </citation>
    <scope>NUCLEOTIDE SEQUENCE [LARGE SCALE GENOMIC DNA]</scope>
    <source>
        <strain evidence="3 4">DSM 2261</strain>
    </source>
</reference>
<sequence length="554" mass="59544">MSTHVKSPRLVGVPPRHYWALLPLVLLSACATVHPPNGKLFTGQSGAASPTTLPAPKQVSPPGTEAGPEGAVEYEVVVLEPNRGTTRPVPVSRADFLRAVRENARQVQREGKSPREATLEWLKGQVEQHPEWEQLSGTWVAEVYKGRVLSLVPVDDDISLTTEANEALRRHYLEWCTRGQGGGDCLRLLDDAPYLKADDRRTLALALAFGSVLEETKEALGRELDPQVLVASCMWTLGAYLALWLVPEPTTKLLAAGLSVALVAWLGVDTLWGLMDGWALLATLAHEATTFAELRAAGEGFARVLGTDTARAMILAVGALTGRTLGEVAARVRALPGYGPASAQWQAQGGAAVLGRLEVMASQEGALARAVAAVETVAATPHGPLAVVMLKKGRGGSASSGGGAPGTIAIRHQGGNQQVILPDGQRWHLPAGKSIHDIPVEDEVGDLLQEAVTKAAQQWGPDRLSFNETNAINDAIKKGEYWLAHLLEREARGRFVQSTVKDQFGHLYNFNLNKGIDVIDPATSRQYEILSGTASNLARHGRRMAGEFFRMLTF</sequence>
<keyword evidence="2" id="KW-1133">Transmembrane helix</keyword>
<evidence type="ECO:0000313" key="3">
    <source>
        <dbReference type="EMBL" id="REG32343.1"/>
    </source>
</evidence>
<dbReference type="Proteomes" id="UP000256345">
    <property type="component" value="Unassembled WGS sequence"/>
</dbReference>
<protein>
    <recommendedName>
        <fullName evidence="5">Lipoprotein</fullName>
    </recommendedName>
</protein>
<feature type="transmembrane region" description="Helical" evidence="2">
    <location>
        <begin position="228"/>
        <end position="246"/>
    </location>
</feature>
<dbReference type="EMBL" id="QUMU01000005">
    <property type="protein sequence ID" value="REG32343.1"/>
    <property type="molecule type" value="Genomic_DNA"/>
</dbReference>
<evidence type="ECO:0000313" key="4">
    <source>
        <dbReference type="Proteomes" id="UP000256345"/>
    </source>
</evidence>
<evidence type="ECO:0008006" key="5">
    <source>
        <dbReference type="Google" id="ProtNLM"/>
    </source>
</evidence>
<evidence type="ECO:0000256" key="2">
    <source>
        <dbReference type="SAM" id="Phobius"/>
    </source>
</evidence>
<comment type="caution">
    <text evidence="3">The sequence shown here is derived from an EMBL/GenBank/DDBJ whole genome shotgun (WGS) entry which is preliminary data.</text>
</comment>
<gene>
    <name evidence="3" type="ORF">ATI61_105671</name>
</gene>